<dbReference type="EMBL" id="JABJXA010000097">
    <property type="protein sequence ID" value="MBB1260438.1"/>
    <property type="molecule type" value="Genomic_DNA"/>
</dbReference>
<evidence type="ECO:0000313" key="7">
    <source>
        <dbReference type="Proteomes" id="UP000525686"/>
    </source>
</evidence>
<evidence type="ECO:0000313" key="5">
    <source>
        <dbReference type="Proteomes" id="UP000320857"/>
    </source>
</evidence>
<accession>A0A5P0YSI0</accession>
<dbReference type="AlphaFoldDB" id="A0A5P0YSI0"/>
<dbReference type="GO" id="GO:0003677">
    <property type="term" value="F:DNA binding"/>
    <property type="evidence" value="ECO:0007669"/>
    <property type="project" value="InterPro"/>
</dbReference>
<organism evidence="4 5">
    <name type="scientific">Streptomyces alkaliterrae</name>
    <dbReference type="NCBI Taxonomy" id="2213162"/>
    <lineage>
        <taxon>Bacteria</taxon>
        <taxon>Bacillati</taxon>
        <taxon>Actinomycetota</taxon>
        <taxon>Actinomycetes</taxon>
        <taxon>Kitasatosporales</taxon>
        <taxon>Streptomycetaceae</taxon>
        <taxon>Streptomyces</taxon>
    </lineage>
</organism>
<evidence type="ECO:0000313" key="2">
    <source>
        <dbReference type="EMBL" id="MBB1253816.1"/>
    </source>
</evidence>
<dbReference type="Proteomes" id="UP000320857">
    <property type="component" value="Unassembled WGS sequence"/>
</dbReference>
<evidence type="ECO:0000256" key="1">
    <source>
        <dbReference type="SAM" id="MobiDB-lite"/>
    </source>
</evidence>
<dbReference type="InterPro" id="IPR036162">
    <property type="entry name" value="Resolvase-like_N_sf"/>
</dbReference>
<dbReference type="GO" id="GO:0000150">
    <property type="term" value="F:DNA strand exchange activity"/>
    <property type="evidence" value="ECO:0007669"/>
    <property type="project" value="InterPro"/>
</dbReference>
<protein>
    <submittedName>
        <fullName evidence="2">Recombinase family protein</fullName>
    </submittedName>
</protein>
<feature type="region of interest" description="Disordered" evidence="1">
    <location>
        <begin position="1"/>
        <end position="24"/>
    </location>
</feature>
<name>A0A5P0YSI0_9ACTN</name>
<reference evidence="2" key="3">
    <citation type="journal article" name="Syst. Appl. Microbiol.">
        <title>Streptomyces alkaliterrae sp. nov., isolated from an alkaline soil, and emended descriptions of Streptomyces alkaliphilus, Streptomyces calidiresistens and Streptomyces durbertensis.</title>
        <authorList>
            <person name="Swiecimska M."/>
            <person name="Golinska P."/>
            <person name="Nouioui I."/>
            <person name="Wypij M."/>
            <person name="Rai M."/>
            <person name="Sangal V."/>
            <person name="Goodfellow M."/>
        </authorList>
    </citation>
    <scope>NUCLEOTIDE SEQUENCE</scope>
    <source>
        <strain evidence="2">OF3</strain>
        <strain evidence="3">OF8</strain>
    </source>
</reference>
<keyword evidence="5" id="KW-1185">Reference proteome</keyword>
<gene>
    <name evidence="4" type="ORF">FNX44_006070</name>
    <name evidence="2" type="ORF">H3146_10625</name>
    <name evidence="3" type="ORF">H3147_16570</name>
</gene>
<reference evidence="4 5" key="1">
    <citation type="submission" date="2019-10" db="EMBL/GenBank/DDBJ databases">
        <title>Streptomyces sp. nov., a novel actinobacterium isolated from alkaline environment.</title>
        <authorList>
            <person name="Golinska P."/>
        </authorList>
    </citation>
    <scope>NUCLEOTIDE SEQUENCE [LARGE SCALE GENOMIC DNA]</scope>
    <source>
        <strain evidence="4 5">OF1</strain>
    </source>
</reference>
<evidence type="ECO:0000313" key="6">
    <source>
        <dbReference type="Proteomes" id="UP000517765"/>
    </source>
</evidence>
<proteinExistence type="predicted"/>
<evidence type="ECO:0000313" key="3">
    <source>
        <dbReference type="EMBL" id="MBB1260438.1"/>
    </source>
</evidence>
<evidence type="ECO:0000313" key="4">
    <source>
        <dbReference type="EMBL" id="MQS01449.1"/>
    </source>
</evidence>
<dbReference type="Proteomes" id="UP000525686">
    <property type="component" value="Unassembled WGS sequence"/>
</dbReference>
<reference evidence="6 7" key="2">
    <citation type="submission" date="2020-05" db="EMBL/GenBank/DDBJ databases">
        <title>Classification of alakaliphilic streptomycetes isolated from an alkaline soil next to Lonar Crater, India and a proposal for the recognition of Streptomyces alkaliterrae sp. nov.</title>
        <authorList>
            <person name="Golinska P."/>
        </authorList>
    </citation>
    <scope>NUCLEOTIDE SEQUENCE [LARGE SCALE GENOMIC DNA]</scope>
    <source>
        <strain evidence="7">OF3</strain>
        <strain evidence="6">OF8</strain>
    </source>
</reference>
<sequence length="161" mass="17560">MVSVESGQRQGRAKSRRTEGDLRRRQALADAAAGIRPGEADVPAEAAKVERFRCVIYLCGAPDTSITAPRQECTEYADAFGWEITDVIEERAGLLSPHGRDGLGRAVEHIKSGEAGAVLTAWRSMISSVPQEYDEVAREIEKAGGFLHVKDSAHSERRVAR</sequence>
<dbReference type="Proteomes" id="UP000517765">
    <property type="component" value="Unassembled WGS sequence"/>
</dbReference>
<dbReference type="Gene3D" id="3.40.50.1390">
    <property type="entry name" value="Resolvase, N-terminal catalytic domain"/>
    <property type="match status" value="1"/>
</dbReference>
<dbReference type="OrthoDB" id="4176998at2"/>
<comment type="caution">
    <text evidence="4">The sequence shown here is derived from an EMBL/GenBank/DDBJ whole genome shotgun (WGS) entry which is preliminary data.</text>
</comment>
<dbReference type="EMBL" id="VJYK02000041">
    <property type="protein sequence ID" value="MQS01449.1"/>
    <property type="molecule type" value="Genomic_DNA"/>
</dbReference>
<dbReference type="EMBL" id="JABJWZ010000072">
    <property type="protein sequence ID" value="MBB1253816.1"/>
    <property type="molecule type" value="Genomic_DNA"/>
</dbReference>